<keyword evidence="3" id="KW-1185">Reference proteome</keyword>
<evidence type="ECO:0000313" key="2">
    <source>
        <dbReference type="EMBL" id="KAF7342004.1"/>
    </source>
</evidence>
<name>A0A8H6XKD1_9AGAR</name>
<dbReference type="OrthoDB" id="3035114at2759"/>
<evidence type="ECO:0000313" key="3">
    <source>
        <dbReference type="Proteomes" id="UP000620124"/>
    </source>
</evidence>
<keyword evidence="1" id="KW-0472">Membrane</keyword>
<reference evidence="2" key="1">
    <citation type="submission" date="2020-05" db="EMBL/GenBank/DDBJ databases">
        <title>Mycena genomes resolve the evolution of fungal bioluminescence.</title>
        <authorList>
            <person name="Tsai I.J."/>
        </authorList>
    </citation>
    <scope>NUCLEOTIDE SEQUENCE</scope>
    <source>
        <strain evidence="2">CCC161011</strain>
    </source>
</reference>
<accession>A0A8H6XKD1</accession>
<proteinExistence type="predicted"/>
<dbReference type="AlphaFoldDB" id="A0A8H6XKD1"/>
<keyword evidence="1" id="KW-1133">Transmembrane helix</keyword>
<comment type="caution">
    <text evidence="2">The sequence shown here is derived from an EMBL/GenBank/DDBJ whole genome shotgun (WGS) entry which is preliminary data.</text>
</comment>
<feature type="transmembrane region" description="Helical" evidence="1">
    <location>
        <begin position="20"/>
        <end position="37"/>
    </location>
</feature>
<dbReference type="Proteomes" id="UP000620124">
    <property type="component" value="Unassembled WGS sequence"/>
</dbReference>
<sequence length="162" mass="18363">MPTISEDVISTVTSALPIKTLVVVLFVATFVMIVYYMSPLHLTTILTASIDEAEETYIEAHGSGLLSAAHTETLYHLQLEVSTIIEETLCNSLSWDAVLCDVLRGHLFALLRCILKVQRFEMQIKILKESRLRTERGYLPPALWLWPTFWRRPGSSPDLDET</sequence>
<keyword evidence="1" id="KW-0812">Transmembrane</keyword>
<protein>
    <submittedName>
        <fullName evidence="2">Uncharacterized protein</fullName>
    </submittedName>
</protein>
<organism evidence="2 3">
    <name type="scientific">Mycena venus</name>
    <dbReference type="NCBI Taxonomy" id="2733690"/>
    <lineage>
        <taxon>Eukaryota</taxon>
        <taxon>Fungi</taxon>
        <taxon>Dikarya</taxon>
        <taxon>Basidiomycota</taxon>
        <taxon>Agaricomycotina</taxon>
        <taxon>Agaricomycetes</taxon>
        <taxon>Agaricomycetidae</taxon>
        <taxon>Agaricales</taxon>
        <taxon>Marasmiineae</taxon>
        <taxon>Mycenaceae</taxon>
        <taxon>Mycena</taxon>
    </lineage>
</organism>
<evidence type="ECO:0000256" key="1">
    <source>
        <dbReference type="SAM" id="Phobius"/>
    </source>
</evidence>
<gene>
    <name evidence="2" type="ORF">MVEN_01787600</name>
</gene>
<dbReference type="EMBL" id="JACAZI010000017">
    <property type="protein sequence ID" value="KAF7342004.1"/>
    <property type="molecule type" value="Genomic_DNA"/>
</dbReference>